<sequence>MDRYVRVEQQRPEAVPVSENEIRIMAAGKMRSYITYATSLLIEKDHSTIVLKAMGRAINKSITVAEIVKRRISGLHQNAEIGSIDIRDVWEPLEEGLNRLETTRHVSVISITLSKIPLDVNTPGYQAPLPESMVKPLQELPLEPGEEDDEPGELARGESAPRTTQPLPAHEGAAPQLPGQAQQPAQAPQQLQQQQHPTAAMDPEGAIGHRGGRQAGRPGARRYRGRDGGSRFGSGGRGRGGRGGPSGRGPWGGMDADPSLGFVG</sequence>
<evidence type="ECO:0000256" key="2">
    <source>
        <dbReference type="ARBA" id="ARBA00008018"/>
    </source>
</evidence>
<dbReference type="Proteomes" id="UP001465755">
    <property type="component" value="Unassembled WGS sequence"/>
</dbReference>
<dbReference type="Pfam" id="PF01918">
    <property type="entry name" value="Alba"/>
    <property type="match status" value="1"/>
</dbReference>
<comment type="caution">
    <text evidence="6">The sequence shown here is derived from an EMBL/GenBank/DDBJ whole genome shotgun (WGS) entry which is preliminary data.</text>
</comment>
<gene>
    <name evidence="6" type="ORF">WJX73_004977</name>
</gene>
<dbReference type="EMBL" id="JALJOQ010000181">
    <property type="protein sequence ID" value="KAK9791170.1"/>
    <property type="molecule type" value="Genomic_DNA"/>
</dbReference>
<dbReference type="InterPro" id="IPR002775">
    <property type="entry name" value="DNA/RNA-bd_Alba-like"/>
</dbReference>
<feature type="region of interest" description="Disordered" evidence="4">
    <location>
        <begin position="141"/>
        <end position="264"/>
    </location>
</feature>
<dbReference type="InterPro" id="IPR051958">
    <property type="entry name" value="Alba-like_NAB"/>
</dbReference>
<dbReference type="InterPro" id="IPR036882">
    <property type="entry name" value="Alba-like_dom_sf"/>
</dbReference>
<organism evidence="6 7">
    <name type="scientific">Symbiochloris irregularis</name>
    <dbReference type="NCBI Taxonomy" id="706552"/>
    <lineage>
        <taxon>Eukaryota</taxon>
        <taxon>Viridiplantae</taxon>
        <taxon>Chlorophyta</taxon>
        <taxon>core chlorophytes</taxon>
        <taxon>Trebouxiophyceae</taxon>
        <taxon>Trebouxiales</taxon>
        <taxon>Trebouxiaceae</taxon>
        <taxon>Symbiochloris</taxon>
    </lineage>
</organism>
<evidence type="ECO:0000256" key="1">
    <source>
        <dbReference type="ARBA" id="ARBA00004123"/>
    </source>
</evidence>
<evidence type="ECO:0000313" key="7">
    <source>
        <dbReference type="Proteomes" id="UP001465755"/>
    </source>
</evidence>
<feature type="compositionally biased region" description="Gly residues" evidence="4">
    <location>
        <begin position="230"/>
        <end position="252"/>
    </location>
</feature>
<dbReference type="GO" id="GO:0003723">
    <property type="term" value="F:RNA binding"/>
    <property type="evidence" value="ECO:0007669"/>
    <property type="project" value="TreeGrafter"/>
</dbReference>
<dbReference type="PANTHER" id="PTHR13516:SF4">
    <property type="entry name" value="FI09323P"/>
    <property type="match status" value="1"/>
</dbReference>
<name>A0AAW1NQ83_9CHLO</name>
<evidence type="ECO:0000313" key="6">
    <source>
        <dbReference type="EMBL" id="KAK9791170.1"/>
    </source>
</evidence>
<evidence type="ECO:0000259" key="5">
    <source>
        <dbReference type="Pfam" id="PF01918"/>
    </source>
</evidence>
<evidence type="ECO:0000256" key="3">
    <source>
        <dbReference type="ARBA" id="ARBA00023242"/>
    </source>
</evidence>
<protein>
    <recommendedName>
        <fullName evidence="5">DNA/RNA-binding protein Alba-like domain-containing protein</fullName>
    </recommendedName>
</protein>
<dbReference type="PANTHER" id="PTHR13516">
    <property type="entry name" value="RIBONUCLEASE P SUBUNIT P25"/>
    <property type="match status" value="1"/>
</dbReference>
<dbReference type="SUPFAM" id="SSF82704">
    <property type="entry name" value="AlbA-like"/>
    <property type="match status" value="1"/>
</dbReference>
<keyword evidence="3" id="KW-0539">Nucleus</keyword>
<comment type="subcellular location">
    <subcellularLocation>
        <location evidence="1">Nucleus</location>
    </subcellularLocation>
</comment>
<keyword evidence="7" id="KW-1185">Reference proteome</keyword>
<dbReference type="Gene3D" id="3.30.110.20">
    <property type="entry name" value="Alba-like domain"/>
    <property type="match status" value="1"/>
</dbReference>
<dbReference type="AlphaFoldDB" id="A0AAW1NQ83"/>
<comment type="similarity">
    <text evidence="2">Belongs to the histone-like Alba family.</text>
</comment>
<feature type="compositionally biased region" description="Low complexity" evidence="4">
    <location>
        <begin position="172"/>
        <end position="195"/>
    </location>
</feature>
<proteinExistence type="inferred from homology"/>
<reference evidence="6 7" key="1">
    <citation type="journal article" date="2024" name="Nat. Commun.">
        <title>Phylogenomics reveals the evolutionary origins of lichenization in chlorophyte algae.</title>
        <authorList>
            <person name="Puginier C."/>
            <person name="Libourel C."/>
            <person name="Otte J."/>
            <person name="Skaloud P."/>
            <person name="Haon M."/>
            <person name="Grisel S."/>
            <person name="Petersen M."/>
            <person name="Berrin J.G."/>
            <person name="Delaux P.M."/>
            <person name="Dal Grande F."/>
            <person name="Keller J."/>
        </authorList>
    </citation>
    <scope>NUCLEOTIDE SEQUENCE [LARGE SCALE GENOMIC DNA]</scope>
    <source>
        <strain evidence="6 7">SAG 2036</strain>
    </source>
</reference>
<accession>A0AAW1NQ83</accession>
<dbReference type="GO" id="GO:0005634">
    <property type="term" value="C:nucleus"/>
    <property type="evidence" value="ECO:0007669"/>
    <property type="project" value="UniProtKB-SubCell"/>
</dbReference>
<feature type="domain" description="DNA/RNA-binding protein Alba-like" evidence="5">
    <location>
        <begin position="20"/>
        <end position="82"/>
    </location>
</feature>
<evidence type="ECO:0000256" key="4">
    <source>
        <dbReference type="SAM" id="MobiDB-lite"/>
    </source>
</evidence>